<proteinExistence type="predicted"/>
<dbReference type="AlphaFoldDB" id="A0AAD4GB82"/>
<protein>
    <submittedName>
        <fullName evidence="2">Uncharacterized protein</fullName>
    </submittedName>
</protein>
<reference evidence="2" key="2">
    <citation type="journal article" date="2020" name="Nat. Commun.">
        <title>Large-scale genome sequencing of mycorrhizal fungi provides insights into the early evolution of symbiotic traits.</title>
        <authorList>
            <person name="Miyauchi S."/>
            <person name="Kiss E."/>
            <person name="Kuo A."/>
            <person name="Drula E."/>
            <person name="Kohler A."/>
            <person name="Sanchez-Garcia M."/>
            <person name="Morin E."/>
            <person name="Andreopoulos B."/>
            <person name="Barry K.W."/>
            <person name="Bonito G."/>
            <person name="Buee M."/>
            <person name="Carver A."/>
            <person name="Chen C."/>
            <person name="Cichocki N."/>
            <person name="Clum A."/>
            <person name="Culley D."/>
            <person name="Crous P.W."/>
            <person name="Fauchery L."/>
            <person name="Girlanda M."/>
            <person name="Hayes R.D."/>
            <person name="Keri Z."/>
            <person name="LaButti K."/>
            <person name="Lipzen A."/>
            <person name="Lombard V."/>
            <person name="Magnuson J."/>
            <person name="Maillard F."/>
            <person name="Murat C."/>
            <person name="Nolan M."/>
            <person name="Ohm R.A."/>
            <person name="Pangilinan J."/>
            <person name="Pereira M.F."/>
            <person name="Perotto S."/>
            <person name="Peter M."/>
            <person name="Pfister S."/>
            <person name="Riley R."/>
            <person name="Sitrit Y."/>
            <person name="Stielow J.B."/>
            <person name="Szollosi G."/>
            <person name="Zifcakova L."/>
            <person name="Stursova M."/>
            <person name="Spatafora J.W."/>
            <person name="Tedersoo L."/>
            <person name="Vaario L.M."/>
            <person name="Yamada A."/>
            <person name="Yan M."/>
            <person name="Wang P."/>
            <person name="Xu J."/>
            <person name="Bruns T."/>
            <person name="Baldrian P."/>
            <person name="Vilgalys R."/>
            <person name="Dunand C."/>
            <person name="Henrissat B."/>
            <person name="Grigoriev I.V."/>
            <person name="Hibbett D."/>
            <person name="Nagy L.G."/>
            <person name="Martin F.M."/>
        </authorList>
    </citation>
    <scope>NUCLEOTIDE SEQUENCE</scope>
    <source>
        <strain evidence="2">BED1</strain>
    </source>
</reference>
<keyword evidence="1" id="KW-0812">Transmembrane</keyword>
<comment type="caution">
    <text evidence="2">The sequence shown here is derived from an EMBL/GenBank/DDBJ whole genome shotgun (WGS) entry which is preliminary data.</text>
</comment>
<reference evidence="2" key="1">
    <citation type="submission" date="2019-10" db="EMBL/GenBank/DDBJ databases">
        <authorList>
            <consortium name="DOE Joint Genome Institute"/>
            <person name="Kuo A."/>
            <person name="Miyauchi S."/>
            <person name="Kiss E."/>
            <person name="Drula E."/>
            <person name="Kohler A."/>
            <person name="Sanchez-Garcia M."/>
            <person name="Andreopoulos B."/>
            <person name="Barry K.W."/>
            <person name="Bonito G."/>
            <person name="Buee M."/>
            <person name="Carver A."/>
            <person name="Chen C."/>
            <person name="Cichocki N."/>
            <person name="Clum A."/>
            <person name="Culley D."/>
            <person name="Crous P.W."/>
            <person name="Fauchery L."/>
            <person name="Girlanda M."/>
            <person name="Hayes R."/>
            <person name="Keri Z."/>
            <person name="LaButti K."/>
            <person name="Lipzen A."/>
            <person name="Lombard V."/>
            <person name="Magnuson J."/>
            <person name="Maillard F."/>
            <person name="Morin E."/>
            <person name="Murat C."/>
            <person name="Nolan M."/>
            <person name="Ohm R."/>
            <person name="Pangilinan J."/>
            <person name="Pereira M."/>
            <person name="Perotto S."/>
            <person name="Peter M."/>
            <person name="Riley R."/>
            <person name="Sitrit Y."/>
            <person name="Stielow B."/>
            <person name="Szollosi G."/>
            <person name="Zifcakova L."/>
            <person name="Stursova M."/>
            <person name="Spatafora J.W."/>
            <person name="Tedersoo L."/>
            <person name="Vaario L.-M."/>
            <person name="Yamada A."/>
            <person name="Yan M."/>
            <person name="Wang P."/>
            <person name="Xu J."/>
            <person name="Bruns T."/>
            <person name="Baldrian P."/>
            <person name="Vilgalys R."/>
            <person name="Henrissat B."/>
            <person name="Grigoriev I.V."/>
            <person name="Hibbett D."/>
            <person name="Nagy L.G."/>
            <person name="Martin F.M."/>
        </authorList>
    </citation>
    <scope>NUCLEOTIDE SEQUENCE</scope>
    <source>
        <strain evidence="2">BED1</strain>
    </source>
</reference>
<feature type="transmembrane region" description="Helical" evidence="1">
    <location>
        <begin position="47"/>
        <end position="66"/>
    </location>
</feature>
<evidence type="ECO:0000313" key="2">
    <source>
        <dbReference type="EMBL" id="KAF8434119.1"/>
    </source>
</evidence>
<accession>A0AAD4GB82</accession>
<dbReference type="EMBL" id="WHUW01000030">
    <property type="protein sequence ID" value="KAF8434119.1"/>
    <property type="molecule type" value="Genomic_DNA"/>
</dbReference>
<keyword evidence="1" id="KW-1133">Transmembrane helix</keyword>
<evidence type="ECO:0000313" key="3">
    <source>
        <dbReference type="Proteomes" id="UP001194468"/>
    </source>
</evidence>
<name>A0AAD4GB82_BOLED</name>
<evidence type="ECO:0000256" key="1">
    <source>
        <dbReference type="SAM" id="Phobius"/>
    </source>
</evidence>
<sequence length="77" mass="8519">MMAVILVPNTLSSVIASQYLPLAFALKHLYYHNGVSLNGSTWGYQNTFIAAAFAGLTTALTVRRITQAFGDVYKRRH</sequence>
<organism evidence="2 3">
    <name type="scientific">Boletus edulis BED1</name>
    <dbReference type="NCBI Taxonomy" id="1328754"/>
    <lineage>
        <taxon>Eukaryota</taxon>
        <taxon>Fungi</taxon>
        <taxon>Dikarya</taxon>
        <taxon>Basidiomycota</taxon>
        <taxon>Agaricomycotina</taxon>
        <taxon>Agaricomycetes</taxon>
        <taxon>Agaricomycetidae</taxon>
        <taxon>Boletales</taxon>
        <taxon>Boletineae</taxon>
        <taxon>Boletaceae</taxon>
        <taxon>Boletoideae</taxon>
        <taxon>Boletus</taxon>
    </lineage>
</organism>
<keyword evidence="3" id="KW-1185">Reference proteome</keyword>
<dbReference type="Proteomes" id="UP001194468">
    <property type="component" value="Unassembled WGS sequence"/>
</dbReference>
<keyword evidence="1" id="KW-0472">Membrane</keyword>
<gene>
    <name evidence="2" type="ORF">L210DRAFT_210635</name>
</gene>